<dbReference type="RefSeq" id="WP_371386220.1">
    <property type="nucleotide sequence ID" value="NZ_JBGLYH010000017.1"/>
</dbReference>
<keyword evidence="3" id="KW-1185">Reference proteome</keyword>
<dbReference type="PANTHER" id="PTHR43267:SF1">
    <property type="entry name" value="TRNA THREONYLCARBAMOYLADENOSINE DEHYDRATASE"/>
    <property type="match status" value="1"/>
</dbReference>
<dbReference type="GO" id="GO:0016779">
    <property type="term" value="F:nucleotidyltransferase activity"/>
    <property type="evidence" value="ECO:0007669"/>
    <property type="project" value="UniProtKB-KW"/>
</dbReference>
<sequence>MADTDQAAALRAIAEQWGLKDIYAYNEEAFSRTIGFLDAADMDRLINARVAIPGLGGVGGVHVVTLARLGVGKFHLSDMDSFEPANMNRQFGARVQHFGKSKLDVMAGEALSVNPYTEVTTFPEGLNADNLDAFLKDVDVVVDGLDFFVFDVRRMLFNRARELGIPVITAGPLGFSSALLVFTPNGMSFDEYFDITDGMEETRKYLHFAMGLAPKATHARYLDSSVVDFDLGKGPSTIIGCQMCSALAATEAVRLLLGRKGVRPAPYYVQIDPYLRKLCRGRLRRGNKSRVQRLKAWLFENVMLKRAKRVGCEPMAAPKPPAEGESLRQVHDYLLKAAVQAPSGDNVQPWRFHAEDHVVEVRMDLAADNSFFNVGNLATAIASGAAVENIAIAAKACGLTPTVTLGPAPDRPDLAAAIGLERAENPREDMLVDAIWRRHTNRKPYRKRQIPAGIFNRLGTVTSEAGGNLDWINTPERLKKLADTIFIADRIRMERRDLHEHLVKMIRFTPKAAAETRDGLPLKNLEAGLGGELFLKATKSWKVMRVANLFGASKVGAGVAANGIRHSGGAALLAVPGTGITDFLQGGRALQRVWLTLAHYNLRMQPMTAVTLFRLRWLMEGPEAFSARHREMLATVWAGMAELFPRAWAQGPVMLFRAGFGKPIHFGTYRRPVESFLF</sequence>
<dbReference type="EMBL" id="JBGLYH010000017">
    <property type="protein sequence ID" value="MEZ7196695.1"/>
    <property type="molecule type" value="Genomic_DNA"/>
</dbReference>
<dbReference type="Pfam" id="PF00899">
    <property type="entry name" value="ThiF"/>
    <property type="match status" value="1"/>
</dbReference>
<accession>A0ABV4K1Y4</accession>
<dbReference type="InterPro" id="IPR000415">
    <property type="entry name" value="Nitroreductase-like"/>
</dbReference>
<reference evidence="2 3" key="1">
    <citation type="submission" date="2024-08" db="EMBL/GenBank/DDBJ databases">
        <title>Sulfate-reducing bacteria isolated from formation water of the oil field in Kazakhstan and description of Pseudodesulfovibrio sp.</title>
        <authorList>
            <person name="Bidzhieva S.K."/>
            <person name="Tourova T.P."/>
            <person name="Grouzdev D.S."/>
            <person name="Beletsky A.V."/>
            <person name="Sokolova D.S."/>
            <person name="Samigullina S.R."/>
            <person name="Poltaraus A.B."/>
            <person name="Avtukh A.N."/>
            <person name="Tereshina V.M."/>
            <person name="Zhaparov N.S."/>
            <person name="Mardanov A.V."/>
            <person name="Nazina T.N."/>
        </authorList>
    </citation>
    <scope>NUCLEOTIDE SEQUENCE [LARGE SCALE GENOMIC DNA]</scope>
    <source>
        <strain evidence="2 3">9FUS</strain>
    </source>
</reference>
<dbReference type="PANTHER" id="PTHR43267">
    <property type="entry name" value="TRNA THREONYLCARBAMOYLADENOSINE DEHYDRATASE"/>
    <property type="match status" value="1"/>
</dbReference>
<proteinExistence type="predicted"/>
<organism evidence="2 3">
    <name type="scientific">Pseudodesulfovibrio karagichevae</name>
    <dbReference type="NCBI Taxonomy" id="3239305"/>
    <lineage>
        <taxon>Bacteria</taxon>
        <taxon>Pseudomonadati</taxon>
        <taxon>Thermodesulfobacteriota</taxon>
        <taxon>Desulfovibrionia</taxon>
        <taxon>Desulfovibrionales</taxon>
        <taxon>Desulfovibrionaceae</taxon>
    </lineage>
</organism>
<dbReference type="Proteomes" id="UP001568698">
    <property type="component" value="Unassembled WGS sequence"/>
</dbReference>
<dbReference type="SUPFAM" id="SSF69572">
    <property type="entry name" value="Activating enzymes of the ubiquitin-like proteins"/>
    <property type="match status" value="1"/>
</dbReference>
<dbReference type="Gene3D" id="3.40.109.10">
    <property type="entry name" value="NADH Oxidase"/>
    <property type="match status" value="1"/>
</dbReference>
<dbReference type="InterPro" id="IPR000594">
    <property type="entry name" value="ThiF_NAD_FAD-bd"/>
</dbReference>
<dbReference type="Gene3D" id="3.40.50.720">
    <property type="entry name" value="NAD(P)-binding Rossmann-like Domain"/>
    <property type="match status" value="1"/>
</dbReference>
<comment type="caution">
    <text evidence="2">The sequence shown here is derived from an EMBL/GenBank/DDBJ whole genome shotgun (WGS) entry which is preliminary data.</text>
</comment>
<evidence type="ECO:0000313" key="3">
    <source>
        <dbReference type="Proteomes" id="UP001568698"/>
    </source>
</evidence>
<keyword evidence="2" id="KW-0548">Nucleotidyltransferase</keyword>
<dbReference type="NCBIfam" id="NF006077">
    <property type="entry name" value="PRK08223.1"/>
    <property type="match status" value="1"/>
</dbReference>
<name>A0ABV4K1Y4_9BACT</name>
<dbReference type="CDD" id="cd01483">
    <property type="entry name" value="E1_enzyme_family"/>
    <property type="match status" value="1"/>
</dbReference>
<feature type="domain" description="THIF-type NAD/FAD binding fold" evidence="1">
    <location>
        <begin position="31"/>
        <end position="277"/>
    </location>
</feature>
<protein>
    <submittedName>
        <fullName evidence="2">ThiF family adenylyltransferase</fullName>
    </submittedName>
</protein>
<dbReference type="SUPFAM" id="SSF55469">
    <property type="entry name" value="FMN-dependent nitroreductase-like"/>
    <property type="match status" value="1"/>
</dbReference>
<evidence type="ECO:0000259" key="1">
    <source>
        <dbReference type="Pfam" id="PF00899"/>
    </source>
</evidence>
<dbReference type="InterPro" id="IPR045886">
    <property type="entry name" value="ThiF/MoeB/HesA"/>
</dbReference>
<keyword evidence="2" id="KW-0808">Transferase</keyword>
<gene>
    <name evidence="2" type="ORF">AB6M95_08050</name>
</gene>
<evidence type="ECO:0000313" key="2">
    <source>
        <dbReference type="EMBL" id="MEZ7196695.1"/>
    </source>
</evidence>
<dbReference type="InterPro" id="IPR035985">
    <property type="entry name" value="Ubiquitin-activating_enz"/>
</dbReference>